<evidence type="ECO:0000256" key="2">
    <source>
        <dbReference type="RuleBase" id="RU369043"/>
    </source>
</evidence>
<feature type="compositionally biased region" description="Polar residues" evidence="3">
    <location>
        <begin position="305"/>
        <end position="322"/>
    </location>
</feature>
<dbReference type="InterPro" id="IPR040217">
    <property type="entry name" value="ACR1-12"/>
</dbReference>
<name>A0AAN8UYI4_9MAGN</name>
<dbReference type="Proteomes" id="UP001370490">
    <property type="component" value="Unassembled WGS sequence"/>
</dbReference>
<dbReference type="PANTHER" id="PTHR31096">
    <property type="entry name" value="ACT DOMAIN-CONTAINING PROTEIN ACR4-RELATED"/>
    <property type="match status" value="1"/>
</dbReference>
<evidence type="ECO:0000313" key="5">
    <source>
        <dbReference type="Proteomes" id="UP001370490"/>
    </source>
</evidence>
<dbReference type="PANTHER" id="PTHR31096:SF7">
    <property type="entry name" value="ACT DOMAIN-CONTAINING PROTEIN ACR1"/>
    <property type="match status" value="1"/>
</dbReference>
<gene>
    <name evidence="4" type="ORF">RJ641_011473</name>
</gene>
<keyword evidence="5" id="KW-1185">Reference proteome</keyword>
<comment type="caution">
    <text evidence="4">The sequence shown here is derived from an EMBL/GenBank/DDBJ whole genome shotgun (WGS) entry which is preliminary data.</text>
</comment>
<feature type="region of interest" description="Disordered" evidence="3">
    <location>
        <begin position="305"/>
        <end position="325"/>
    </location>
</feature>
<protein>
    <recommendedName>
        <fullName evidence="2">ACT domain-containing protein ACR</fullName>
    </recommendedName>
    <alternativeName>
        <fullName evidence="2">Protein ACT DOMAIN REPEATS</fullName>
    </alternativeName>
</protein>
<evidence type="ECO:0000256" key="3">
    <source>
        <dbReference type="SAM" id="MobiDB-lite"/>
    </source>
</evidence>
<reference evidence="4 5" key="1">
    <citation type="submission" date="2023-12" db="EMBL/GenBank/DDBJ databases">
        <title>A high-quality genome assembly for Dillenia turbinata (Dilleniales).</title>
        <authorList>
            <person name="Chanderbali A."/>
        </authorList>
    </citation>
    <scope>NUCLEOTIDE SEQUENCE [LARGE SCALE GENOMIC DNA]</scope>
    <source>
        <strain evidence="4">LSX21</strain>
        <tissue evidence="4">Leaf</tissue>
    </source>
</reference>
<dbReference type="GO" id="GO:0016597">
    <property type="term" value="F:amino acid binding"/>
    <property type="evidence" value="ECO:0007669"/>
    <property type="project" value="UniProtKB-UniRule"/>
</dbReference>
<evidence type="ECO:0000313" key="4">
    <source>
        <dbReference type="EMBL" id="KAK6923169.1"/>
    </source>
</evidence>
<keyword evidence="1 2" id="KW-0677">Repeat</keyword>
<evidence type="ECO:0000256" key="1">
    <source>
        <dbReference type="ARBA" id="ARBA00022737"/>
    </source>
</evidence>
<accession>A0AAN8UYI4</accession>
<proteinExistence type="predicted"/>
<dbReference type="AlphaFoldDB" id="A0AAN8UYI4"/>
<comment type="function">
    <text evidence="2">Binds amino acids.</text>
</comment>
<sequence length="351" mass="38785">MDVFHVTDQLRNKLTDESFLLYIQQPSWTCHITAAEAWTYNTRAACIIYIDDGLKGGPISDPKSLAQVEEQIENVVEAHHKKGQKRSVRLTAPEAGRTRTERRLHQLMLADCDFDLPCDSYGGGSCNGSNRSSNGLGHNYGKGTQVSVGNYREKGYFVVHVKSEDRPKLLFDTVCAPTDVQFVEYYIRHKDGFTLDTAGERQRVIQSLVAAVERSLSCMCLQSEKGLRLDVCTSNKTGLLSNVTGVVFRENGLSIAEVGTQGEKAIGFFYITDASGSDVDIKTVELVRKEIGGAVKVIRRASVSGSLSNTPSTKASRTSTPTMEDRPRFSLEGLLWSQLERLSNNFSPTRS</sequence>
<dbReference type="EMBL" id="JBAMMX010000018">
    <property type="protein sequence ID" value="KAK6923169.1"/>
    <property type="molecule type" value="Genomic_DNA"/>
</dbReference>
<organism evidence="4 5">
    <name type="scientific">Dillenia turbinata</name>
    <dbReference type="NCBI Taxonomy" id="194707"/>
    <lineage>
        <taxon>Eukaryota</taxon>
        <taxon>Viridiplantae</taxon>
        <taxon>Streptophyta</taxon>
        <taxon>Embryophyta</taxon>
        <taxon>Tracheophyta</taxon>
        <taxon>Spermatophyta</taxon>
        <taxon>Magnoliopsida</taxon>
        <taxon>eudicotyledons</taxon>
        <taxon>Gunneridae</taxon>
        <taxon>Pentapetalae</taxon>
        <taxon>Dilleniales</taxon>
        <taxon>Dilleniaceae</taxon>
        <taxon>Dillenia</taxon>
    </lineage>
</organism>